<protein>
    <submittedName>
        <fullName evidence="2">Cbb3-type cytochrome c oxidase subunit 3</fullName>
    </submittedName>
</protein>
<evidence type="ECO:0000313" key="2">
    <source>
        <dbReference type="EMBL" id="QQN58953.1"/>
    </source>
</evidence>
<keyword evidence="1" id="KW-0812">Transmembrane</keyword>
<organism evidence="2 3">
    <name type="scientific">Elizabethkingia bruuniana</name>
    <dbReference type="NCBI Taxonomy" id="1756149"/>
    <lineage>
        <taxon>Bacteria</taxon>
        <taxon>Pseudomonadati</taxon>
        <taxon>Bacteroidota</taxon>
        <taxon>Flavobacteriia</taxon>
        <taxon>Flavobacteriales</taxon>
        <taxon>Weeksellaceae</taxon>
        <taxon>Elizabethkingia</taxon>
    </lineage>
</organism>
<sequence length="58" mass="6946">MIPQNFKDILSNTDYAGFYQTLSTIIFLLFFVTLILYIFTRPKKFYHEAEHAPLRDDQ</sequence>
<keyword evidence="1" id="KW-1133">Transmembrane helix</keyword>
<reference evidence="2 3" key="1">
    <citation type="submission" date="2020-12" db="EMBL/GenBank/DDBJ databases">
        <title>FDA dAtabase for Regulatory Grade micrObial Sequences (FDA-ARGOS): Supporting development and validation of Infectious Disease Dx tests.</title>
        <authorList>
            <person name="Kerrigan L."/>
            <person name="Long C."/>
            <person name="Tallon L."/>
            <person name="Sadzewicz L."/>
            <person name="Zhao X."/>
            <person name="Boylan J."/>
            <person name="Ott S."/>
            <person name="Bowen H."/>
            <person name="Vavikolanu K."/>
            <person name="Mehta A."/>
            <person name="Aluvathingal J."/>
            <person name="Nadendla S."/>
            <person name="Yan Y."/>
            <person name="Sichtig H."/>
        </authorList>
    </citation>
    <scope>NUCLEOTIDE SEQUENCE [LARGE SCALE GENOMIC DNA]</scope>
    <source>
        <strain evidence="2 3">FDAARGOS_1031</strain>
    </source>
</reference>
<gene>
    <name evidence="2" type="ORF">I6H88_21460</name>
</gene>
<dbReference type="AlphaFoldDB" id="A0A7T7UZE0"/>
<dbReference type="Proteomes" id="UP000595426">
    <property type="component" value="Chromosome"/>
</dbReference>
<accession>A0A7T7UZE0</accession>
<dbReference type="EMBL" id="CP067018">
    <property type="protein sequence ID" value="QQN58953.1"/>
    <property type="molecule type" value="Genomic_DNA"/>
</dbReference>
<keyword evidence="3" id="KW-1185">Reference proteome</keyword>
<name>A0A7T7UZE0_9FLAO</name>
<evidence type="ECO:0000256" key="1">
    <source>
        <dbReference type="SAM" id="Phobius"/>
    </source>
</evidence>
<proteinExistence type="predicted"/>
<keyword evidence="1" id="KW-0472">Membrane</keyword>
<evidence type="ECO:0000313" key="3">
    <source>
        <dbReference type="Proteomes" id="UP000595426"/>
    </source>
</evidence>
<feature type="transmembrane region" description="Helical" evidence="1">
    <location>
        <begin position="18"/>
        <end position="39"/>
    </location>
</feature>